<keyword evidence="5 6" id="KW-0411">Iron-sulfur</keyword>
<dbReference type="PROSITE" id="PS51918">
    <property type="entry name" value="RADICAL_SAM"/>
    <property type="match status" value="1"/>
</dbReference>
<dbReference type="InterPro" id="IPR006638">
    <property type="entry name" value="Elp3/MiaA/NifB-like_rSAM"/>
</dbReference>
<sequence>MTVREFPTERKSLPARHPFQTDDPRLLPIADKVMAEERLSFEDGVTLYGSGDILAVGWLANLVRERLHGNVAYFNVNRHINPTNVCVAACRLCAFGRKKDTAGAYTMALEQAWETAASGYSEAVTEFHIVGGLHPDLPLQYFLDLVSGLKQRFPLVHIKAFTMVEVAFFARRAKLTIAETLQRMKAAGVDSCPGGGAEIFADRVRHIICDHKIDGDEWLDTARLAHQAGLKSNATMLYGHIENDEDRVDHLVRLRALQDETGGFQTFIPLAFHPDNTALDHLPKSTGLTDIRQIAVGRLMLDNFPHIKSYWQMVSPKIAQISLRFGADDIDGTVVEEKIYHDAGATTPQGMRRQDLVRLITEAGREPFERDTLYRAVTRTEEAFTVAV</sequence>
<dbReference type="HAMAP" id="MF_00993">
    <property type="entry name" value="MqnE"/>
    <property type="match status" value="1"/>
</dbReference>
<dbReference type="SUPFAM" id="SSF102114">
    <property type="entry name" value="Radical SAM enzymes"/>
    <property type="match status" value="1"/>
</dbReference>
<dbReference type="EC" id="2.5.1.120" evidence="6"/>
<evidence type="ECO:0000256" key="6">
    <source>
        <dbReference type="HAMAP-Rule" id="MF_00993"/>
    </source>
</evidence>
<dbReference type="PIRSF" id="PIRSF004762">
    <property type="entry name" value="CHP00423"/>
    <property type="match status" value="1"/>
</dbReference>
<dbReference type="SFLD" id="SFLDF00343">
    <property type="entry name" value="aminofutalosine_synthase_(mqnE"/>
    <property type="match status" value="1"/>
</dbReference>
<keyword evidence="4 6" id="KW-0408">Iron</keyword>
<keyword evidence="11" id="KW-1185">Reference proteome</keyword>
<reference evidence="10 11" key="1">
    <citation type="journal article" date="2018" name="Front. Microbiol.">
        <title>Hydrolytic Capabilities as a Key to Environmental Success: Chitinolytic and Cellulolytic Acidobacteria From Acidic Sub-arctic Soils and Boreal Peatlands.</title>
        <authorList>
            <person name="Belova S.E."/>
            <person name="Ravin N.V."/>
            <person name="Pankratov T.A."/>
            <person name="Rakitin A.L."/>
            <person name="Ivanova A.A."/>
            <person name="Beletsky A.V."/>
            <person name="Mardanov A.V."/>
            <person name="Sinninghe Damste J.S."/>
            <person name="Dedysh S.N."/>
        </authorList>
    </citation>
    <scope>NUCLEOTIDE SEQUENCE [LARGE SCALE GENOMIC DNA]</scope>
    <source>
        <strain evidence="10 11">SBC82</strain>
    </source>
</reference>
<dbReference type="InterPro" id="IPR013785">
    <property type="entry name" value="Aldolase_TIM"/>
</dbReference>
<dbReference type="InterPro" id="IPR034405">
    <property type="entry name" value="F420"/>
</dbReference>
<dbReference type="Proteomes" id="UP000253606">
    <property type="component" value="Chromosome"/>
</dbReference>
<dbReference type="NCBIfam" id="TIGR03700">
    <property type="entry name" value="mena_SCO4494"/>
    <property type="match status" value="1"/>
</dbReference>
<keyword evidence="6" id="KW-0808">Transferase</keyword>
<dbReference type="InterPro" id="IPR058240">
    <property type="entry name" value="rSAM_sf"/>
</dbReference>
<dbReference type="KEGG" id="abas:ACPOL_0222"/>
<organism evidence="10 11">
    <name type="scientific">Acidisarcina polymorpha</name>
    <dbReference type="NCBI Taxonomy" id="2211140"/>
    <lineage>
        <taxon>Bacteria</taxon>
        <taxon>Pseudomonadati</taxon>
        <taxon>Acidobacteriota</taxon>
        <taxon>Terriglobia</taxon>
        <taxon>Terriglobales</taxon>
        <taxon>Acidobacteriaceae</taxon>
        <taxon>Acidisarcina</taxon>
    </lineage>
</organism>
<evidence type="ECO:0000259" key="9">
    <source>
        <dbReference type="PROSITE" id="PS51918"/>
    </source>
</evidence>
<dbReference type="RefSeq" id="WP_114205415.1">
    <property type="nucleotide sequence ID" value="NZ_CP030840.1"/>
</dbReference>
<gene>
    <name evidence="6" type="primary">mqnE</name>
    <name evidence="10" type="ORF">ACPOL_0222</name>
</gene>
<dbReference type="GO" id="GO:0044689">
    <property type="term" value="F:7,8-didemethyl-8-hydroxy-5-deazariboflavin synthase activity"/>
    <property type="evidence" value="ECO:0007669"/>
    <property type="project" value="TreeGrafter"/>
</dbReference>
<dbReference type="PANTHER" id="PTHR43076:SF7">
    <property type="entry name" value="AMINODEOXYFUTALOSINE SYNTHASE"/>
    <property type="match status" value="1"/>
</dbReference>
<feature type="binding site" evidence="6 7">
    <location>
        <position position="86"/>
    </location>
    <ligand>
        <name>[4Fe-4S] cluster</name>
        <dbReference type="ChEBI" id="CHEBI:49883"/>
        <note>4Fe-4S-S-AdoMet</note>
    </ligand>
</feature>
<keyword evidence="3 6" id="KW-0479">Metal-binding</keyword>
<evidence type="ECO:0000256" key="8">
    <source>
        <dbReference type="PIRSR" id="PIRSR004762-2"/>
    </source>
</evidence>
<protein>
    <recommendedName>
        <fullName evidence="6">Aminodeoxyfutalosine synthase</fullName>
        <shortName evidence="6">AFL synthase</shortName>
        <shortName evidence="6">Aminofutalosine synthase</shortName>
        <ecNumber evidence="6">2.5.1.120</ecNumber>
    </recommendedName>
    <alternativeName>
        <fullName evidence="6">Menaquinone biosynthetic enzyme MqnE</fullName>
    </alternativeName>
</protein>
<dbReference type="SFLD" id="SFLDF00342">
    <property type="entry name" value="cyclic_dehypoxanthine_futalosi"/>
    <property type="match status" value="1"/>
</dbReference>
<dbReference type="SFLD" id="SFLDG01389">
    <property type="entry name" value="menaquinone_synthsis_involved"/>
    <property type="match status" value="2"/>
</dbReference>
<proteinExistence type="inferred from homology"/>
<dbReference type="EMBL" id="CP030840">
    <property type="protein sequence ID" value="AXC09607.1"/>
    <property type="molecule type" value="Genomic_DNA"/>
</dbReference>
<dbReference type="InterPro" id="IPR022432">
    <property type="entry name" value="MqnE"/>
</dbReference>
<dbReference type="NCBIfam" id="TIGR00423">
    <property type="entry name" value="CofH family radical SAM protein"/>
    <property type="match status" value="1"/>
</dbReference>
<feature type="binding site" evidence="6 7">
    <location>
        <position position="93"/>
    </location>
    <ligand>
        <name>[4Fe-4S] cluster</name>
        <dbReference type="ChEBI" id="CHEBI:49883"/>
        <note>4Fe-4S-S-AdoMet</note>
    </ligand>
</feature>
<feature type="binding site" evidence="8">
    <location>
        <position position="198"/>
    </location>
    <ligand>
        <name>S-adenosyl-L-methionine</name>
        <dbReference type="ChEBI" id="CHEBI:59789"/>
    </ligand>
</feature>
<evidence type="ECO:0000256" key="2">
    <source>
        <dbReference type="ARBA" id="ARBA00022691"/>
    </source>
</evidence>
<evidence type="ECO:0000256" key="7">
    <source>
        <dbReference type="PIRSR" id="PIRSR004762-1"/>
    </source>
</evidence>
<dbReference type="AlphaFoldDB" id="A0A2Z5FT00"/>
<dbReference type="InterPro" id="IPR045567">
    <property type="entry name" value="CofH/MnqC-like_C"/>
</dbReference>
<comment type="function">
    <text evidence="6">Radical SAM enzyme that catalyzes the addition of the adenosyl radical to the double bond of 3-[(1-carboxyvinyl)oxy]benzoate, leading to aminodeoxyfutalosine (AFL), a key intermediate in the formation of menaquinone (MK, vitamin K2) from chorismate.</text>
</comment>
<keyword evidence="2 6" id="KW-0949">S-adenosyl-L-methionine</keyword>
<comment type="catalytic activity">
    <reaction evidence="6">
        <text>3-[(1-carboxyvinyl)-oxy]benzoate + S-adenosyl-L-methionine + H2O = 6-amino-6-deoxyfutalosine + hydrogencarbonate + L-methionine + H(+)</text>
        <dbReference type="Rhea" id="RHEA:33075"/>
        <dbReference type="ChEBI" id="CHEBI:15377"/>
        <dbReference type="ChEBI" id="CHEBI:15378"/>
        <dbReference type="ChEBI" id="CHEBI:17544"/>
        <dbReference type="ChEBI" id="CHEBI:57844"/>
        <dbReference type="ChEBI" id="CHEBI:59789"/>
        <dbReference type="ChEBI" id="CHEBI:64286"/>
        <dbReference type="ChEBI" id="CHEBI:76981"/>
        <dbReference type="EC" id="2.5.1.120"/>
    </reaction>
</comment>
<keyword evidence="6" id="KW-0474">Menaquinone biosynthesis</keyword>
<feature type="domain" description="Radical SAM core" evidence="9">
    <location>
        <begin position="72"/>
        <end position="305"/>
    </location>
</feature>
<dbReference type="Pfam" id="PF04055">
    <property type="entry name" value="Radical_SAM"/>
    <property type="match status" value="1"/>
</dbReference>
<dbReference type="SMART" id="SM00729">
    <property type="entry name" value="Elp3"/>
    <property type="match status" value="1"/>
</dbReference>
<comment type="cofactor">
    <cofactor evidence="6 7">
        <name>[4Fe-4S] cluster</name>
        <dbReference type="ChEBI" id="CHEBI:49883"/>
    </cofactor>
    <text evidence="6 7">Binds 1 [4Fe-4S] cluster. The cluster is coordinated with 3 cysteines and an exchangeable S-adenosyl-L-methionine.</text>
</comment>
<evidence type="ECO:0000313" key="10">
    <source>
        <dbReference type="EMBL" id="AXC09607.1"/>
    </source>
</evidence>
<dbReference type="Gene3D" id="3.20.20.70">
    <property type="entry name" value="Aldolase class I"/>
    <property type="match status" value="1"/>
</dbReference>
<dbReference type="GO" id="GO:0009234">
    <property type="term" value="P:menaquinone biosynthetic process"/>
    <property type="evidence" value="ECO:0007669"/>
    <property type="project" value="UniProtKB-UniRule"/>
</dbReference>
<keyword evidence="1 6" id="KW-0004">4Fe-4S</keyword>
<dbReference type="InterPro" id="IPR007197">
    <property type="entry name" value="rSAM"/>
</dbReference>
<comment type="pathway">
    <text evidence="6">Quinol/quinone metabolism; menaquinone biosynthesis.</text>
</comment>
<dbReference type="OrthoDB" id="9802027at2"/>
<dbReference type="UniPathway" id="UPA00079"/>
<dbReference type="Pfam" id="PF19288">
    <property type="entry name" value="CofH_C"/>
    <property type="match status" value="1"/>
</dbReference>
<name>A0A2Z5FT00_9BACT</name>
<dbReference type="GO" id="GO:0102573">
    <property type="term" value="F:aminodeoxyfutalosine synthase activity"/>
    <property type="evidence" value="ECO:0007669"/>
    <property type="project" value="UniProtKB-EC"/>
</dbReference>
<evidence type="ECO:0000313" key="11">
    <source>
        <dbReference type="Proteomes" id="UP000253606"/>
    </source>
</evidence>
<dbReference type="SFLD" id="SFLDG01064">
    <property type="entry name" value="F420__menaquinone_cofactor_bio"/>
    <property type="match status" value="2"/>
</dbReference>
<dbReference type="GO" id="GO:0005506">
    <property type="term" value="F:iron ion binding"/>
    <property type="evidence" value="ECO:0007669"/>
    <property type="project" value="UniProtKB-UniRule"/>
</dbReference>
<evidence type="ECO:0000256" key="5">
    <source>
        <dbReference type="ARBA" id="ARBA00023014"/>
    </source>
</evidence>
<evidence type="ECO:0000256" key="1">
    <source>
        <dbReference type="ARBA" id="ARBA00022485"/>
    </source>
</evidence>
<dbReference type="PANTHER" id="PTHR43076">
    <property type="entry name" value="FO SYNTHASE (COFH)"/>
    <property type="match status" value="1"/>
</dbReference>
<evidence type="ECO:0000256" key="3">
    <source>
        <dbReference type="ARBA" id="ARBA00022723"/>
    </source>
</evidence>
<dbReference type="InterPro" id="IPR020050">
    <property type="entry name" value="FO_synthase_su2"/>
</dbReference>
<evidence type="ECO:0000256" key="4">
    <source>
        <dbReference type="ARBA" id="ARBA00023004"/>
    </source>
</evidence>
<accession>A0A2Z5FT00</accession>
<feature type="binding site" evidence="6 7">
    <location>
        <position position="90"/>
    </location>
    <ligand>
        <name>[4Fe-4S] cluster</name>
        <dbReference type="ChEBI" id="CHEBI:49883"/>
        <note>4Fe-4S-S-AdoMet</note>
    </ligand>
</feature>
<dbReference type="SFLD" id="SFLDS00029">
    <property type="entry name" value="Radical_SAM"/>
    <property type="match status" value="2"/>
</dbReference>
<comment type="similarity">
    <text evidence="6">Belongs to the radical SAM superfamily. MqnE family.</text>
</comment>
<dbReference type="GO" id="GO:0051539">
    <property type="term" value="F:4 iron, 4 sulfur cluster binding"/>
    <property type="evidence" value="ECO:0007669"/>
    <property type="project" value="UniProtKB-KW"/>
</dbReference>